<evidence type="ECO:0000256" key="6">
    <source>
        <dbReference type="ARBA" id="ARBA00022837"/>
    </source>
</evidence>
<reference evidence="16" key="1">
    <citation type="submission" date="2021-02" db="EMBL/GenBank/DDBJ databases">
        <authorList>
            <person name="Dougan E. K."/>
            <person name="Rhodes N."/>
            <person name="Thang M."/>
            <person name="Chan C."/>
        </authorList>
    </citation>
    <scope>NUCLEOTIDE SEQUENCE</scope>
</reference>
<dbReference type="Proteomes" id="UP000601435">
    <property type="component" value="Unassembled WGS sequence"/>
</dbReference>
<feature type="region of interest" description="Disordered" evidence="13">
    <location>
        <begin position="51"/>
        <end position="102"/>
    </location>
</feature>
<protein>
    <submittedName>
        <fullName evidence="16">Cacna1c protein</fullName>
    </submittedName>
</protein>
<feature type="compositionally biased region" description="Polar residues" evidence="13">
    <location>
        <begin position="67"/>
        <end position="83"/>
    </location>
</feature>
<evidence type="ECO:0000313" key="16">
    <source>
        <dbReference type="EMBL" id="CAE7655495.1"/>
    </source>
</evidence>
<keyword evidence="2" id="KW-0813">Transport</keyword>
<evidence type="ECO:0000256" key="12">
    <source>
        <dbReference type="ARBA" id="ARBA00023303"/>
    </source>
</evidence>
<dbReference type="EMBL" id="CAJNJA010031287">
    <property type="protein sequence ID" value="CAE7655495.1"/>
    <property type="molecule type" value="Genomic_DNA"/>
</dbReference>
<proteinExistence type="predicted"/>
<keyword evidence="3" id="KW-0109">Calcium transport</keyword>
<comment type="caution">
    <text evidence="16">The sequence shown here is derived from an EMBL/GenBank/DDBJ whole genome shotgun (WGS) entry which is preliminary data.</text>
</comment>
<accession>A0A812W323</accession>
<gene>
    <name evidence="16" type="primary">Cacna1c</name>
    <name evidence="16" type="ORF">SNEC2469_LOCUS18551</name>
</gene>
<keyword evidence="6" id="KW-0106">Calcium</keyword>
<feature type="transmembrane region" description="Helical" evidence="14">
    <location>
        <begin position="359"/>
        <end position="380"/>
    </location>
</feature>
<dbReference type="InterPro" id="IPR027359">
    <property type="entry name" value="Volt_channel_dom_sf"/>
</dbReference>
<keyword evidence="5 14" id="KW-0812">Transmembrane</keyword>
<organism evidence="16 17">
    <name type="scientific">Symbiodinium necroappetens</name>
    <dbReference type="NCBI Taxonomy" id="1628268"/>
    <lineage>
        <taxon>Eukaryota</taxon>
        <taxon>Sar</taxon>
        <taxon>Alveolata</taxon>
        <taxon>Dinophyceae</taxon>
        <taxon>Suessiales</taxon>
        <taxon>Symbiodiniaceae</taxon>
        <taxon>Symbiodinium</taxon>
    </lineage>
</organism>
<evidence type="ECO:0000256" key="14">
    <source>
        <dbReference type="SAM" id="Phobius"/>
    </source>
</evidence>
<dbReference type="GO" id="GO:0005891">
    <property type="term" value="C:voltage-gated calcium channel complex"/>
    <property type="evidence" value="ECO:0007669"/>
    <property type="project" value="TreeGrafter"/>
</dbReference>
<evidence type="ECO:0000256" key="11">
    <source>
        <dbReference type="ARBA" id="ARBA00023180"/>
    </source>
</evidence>
<evidence type="ECO:0000256" key="5">
    <source>
        <dbReference type="ARBA" id="ARBA00022692"/>
    </source>
</evidence>
<dbReference type="InterPro" id="IPR005821">
    <property type="entry name" value="Ion_trans_dom"/>
</dbReference>
<keyword evidence="4" id="KW-0107">Calcium channel</keyword>
<evidence type="ECO:0000256" key="1">
    <source>
        <dbReference type="ARBA" id="ARBA00004141"/>
    </source>
</evidence>
<keyword evidence="17" id="KW-1185">Reference proteome</keyword>
<dbReference type="PANTHER" id="PTHR45628:SF7">
    <property type="entry name" value="VOLTAGE-DEPENDENT CALCIUM CHANNEL TYPE A SUBUNIT ALPHA-1"/>
    <property type="match status" value="1"/>
</dbReference>
<keyword evidence="10 14" id="KW-0472">Membrane</keyword>
<feature type="transmembrane region" description="Helical" evidence="14">
    <location>
        <begin position="325"/>
        <end position="347"/>
    </location>
</feature>
<name>A0A812W323_9DINO</name>
<dbReference type="PANTHER" id="PTHR45628">
    <property type="entry name" value="VOLTAGE-DEPENDENT CALCIUM CHANNEL TYPE A SUBUNIT ALPHA-1"/>
    <property type="match status" value="1"/>
</dbReference>
<sequence length="532" mass="59082">MDKHGFARFLDRSLEDFRRQLLDVYPDSAAVHPEHPGTVVLCDDRTALLPSESPADATASRPASVAQKVTSPIGRQSTTQSSGRLARKESLQRSLPSGSAERAVQQRLQLRLGARTGQAMMSAEDLHDAVVSLGLTRYTEQDTAVFLNQLADYIQLRYDDAPHRNSSSRSLKRECFREVGWVWPSQETEQSLEVEVSMSLSLPSSLQGQPNAALDTLSGSGVALAPVEALMRVFLAEDRDIARRKIFDSRCIKQYKAMKEILLASDTNRLVAELTFVRINDLAAPPEEALQPLTYLEPLVAIMILGNAVAIGFQSDPEYSDWSGWTAVEAIFAGWLLIEIVLRSWLVGCFDYLYGEERLWNSFDICVAIVAGLDVFVYRIGLNEATGLYGTWLIRIFRLIRLVRVMRVFRLRLMRDLRLMVKGLLAGVWTLVLSFLLLFLILYVVAGFATIFIGNDAKLQDLGLQPQFRTVPDSMFTAFRCFTGDCNSDSGAPIASLLAATYGVPFIFGFVSSYLLVALGIFNVRGPGLVCL</sequence>
<keyword evidence="11" id="KW-0325">Glycoprotein</keyword>
<evidence type="ECO:0000259" key="15">
    <source>
        <dbReference type="Pfam" id="PF00520"/>
    </source>
</evidence>
<keyword evidence="7" id="KW-0851">Voltage-gated channel</keyword>
<keyword evidence="8 14" id="KW-1133">Transmembrane helix</keyword>
<dbReference type="Pfam" id="PF00520">
    <property type="entry name" value="Ion_trans"/>
    <property type="match status" value="1"/>
</dbReference>
<feature type="domain" description="Ion transport" evidence="15">
    <location>
        <begin position="295"/>
        <end position="523"/>
    </location>
</feature>
<dbReference type="InterPro" id="IPR050599">
    <property type="entry name" value="VDCC_alpha-1_subunit"/>
</dbReference>
<dbReference type="Gene3D" id="1.20.120.350">
    <property type="entry name" value="Voltage-gated potassium channels. Chain C"/>
    <property type="match status" value="1"/>
</dbReference>
<evidence type="ECO:0000313" key="17">
    <source>
        <dbReference type="Proteomes" id="UP000601435"/>
    </source>
</evidence>
<evidence type="ECO:0000256" key="8">
    <source>
        <dbReference type="ARBA" id="ARBA00022989"/>
    </source>
</evidence>
<feature type="transmembrane region" description="Helical" evidence="14">
    <location>
        <begin position="424"/>
        <end position="453"/>
    </location>
</feature>
<evidence type="ECO:0000256" key="4">
    <source>
        <dbReference type="ARBA" id="ARBA00022673"/>
    </source>
</evidence>
<dbReference type="SUPFAM" id="SSF81324">
    <property type="entry name" value="Voltage-gated potassium channels"/>
    <property type="match status" value="1"/>
</dbReference>
<feature type="transmembrane region" description="Helical" evidence="14">
    <location>
        <begin position="502"/>
        <end position="524"/>
    </location>
</feature>
<evidence type="ECO:0000256" key="7">
    <source>
        <dbReference type="ARBA" id="ARBA00022882"/>
    </source>
</evidence>
<evidence type="ECO:0000256" key="9">
    <source>
        <dbReference type="ARBA" id="ARBA00023065"/>
    </source>
</evidence>
<comment type="subcellular location">
    <subcellularLocation>
        <location evidence="1">Membrane</location>
        <topology evidence="1">Multi-pass membrane protein</topology>
    </subcellularLocation>
</comment>
<dbReference type="GO" id="GO:0098703">
    <property type="term" value="P:calcium ion import across plasma membrane"/>
    <property type="evidence" value="ECO:0007669"/>
    <property type="project" value="TreeGrafter"/>
</dbReference>
<dbReference type="OrthoDB" id="408954at2759"/>
<dbReference type="GO" id="GO:0008331">
    <property type="term" value="F:high voltage-gated calcium channel activity"/>
    <property type="evidence" value="ECO:0007669"/>
    <property type="project" value="TreeGrafter"/>
</dbReference>
<evidence type="ECO:0000256" key="13">
    <source>
        <dbReference type="SAM" id="MobiDB-lite"/>
    </source>
</evidence>
<feature type="transmembrane region" description="Helical" evidence="14">
    <location>
        <begin position="295"/>
        <end position="313"/>
    </location>
</feature>
<evidence type="ECO:0000256" key="3">
    <source>
        <dbReference type="ARBA" id="ARBA00022568"/>
    </source>
</evidence>
<dbReference type="AlphaFoldDB" id="A0A812W323"/>
<feature type="transmembrane region" description="Helical" evidence="14">
    <location>
        <begin position="386"/>
        <end position="403"/>
    </location>
</feature>
<keyword evidence="9" id="KW-0406">Ion transport</keyword>
<evidence type="ECO:0000256" key="2">
    <source>
        <dbReference type="ARBA" id="ARBA00022448"/>
    </source>
</evidence>
<dbReference type="Gene3D" id="1.10.287.70">
    <property type="match status" value="1"/>
</dbReference>
<evidence type="ECO:0000256" key="10">
    <source>
        <dbReference type="ARBA" id="ARBA00023136"/>
    </source>
</evidence>
<keyword evidence="12" id="KW-0407">Ion channel</keyword>